<proteinExistence type="predicted"/>
<feature type="transmembrane region" description="Helical" evidence="1">
    <location>
        <begin position="20"/>
        <end position="41"/>
    </location>
</feature>
<accession>A0A3P8A3B1</accession>
<evidence type="ECO:0000313" key="2">
    <source>
        <dbReference type="EMBL" id="VDO59098.1"/>
    </source>
</evidence>
<organism evidence="2 3">
    <name type="scientific">Haemonchus placei</name>
    <name type="common">Barber's pole worm</name>
    <dbReference type="NCBI Taxonomy" id="6290"/>
    <lineage>
        <taxon>Eukaryota</taxon>
        <taxon>Metazoa</taxon>
        <taxon>Ecdysozoa</taxon>
        <taxon>Nematoda</taxon>
        <taxon>Chromadorea</taxon>
        <taxon>Rhabditida</taxon>
        <taxon>Rhabditina</taxon>
        <taxon>Rhabditomorpha</taxon>
        <taxon>Strongyloidea</taxon>
        <taxon>Trichostrongylidae</taxon>
        <taxon>Haemonchus</taxon>
    </lineage>
</organism>
<reference evidence="2 3" key="1">
    <citation type="submission" date="2018-11" db="EMBL/GenBank/DDBJ databases">
        <authorList>
            <consortium name="Pathogen Informatics"/>
        </authorList>
    </citation>
    <scope>NUCLEOTIDE SEQUENCE [LARGE SCALE GENOMIC DNA]</scope>
    <source>
        <strain evidence="2 3">MHpl1</strain>
    </source>
</reference>
<keyword evidence="3" id="KW-1185">Reference proteome</keyword>
<protein>
    <submittedName>
        <fullName evidence="2">Uncharacterized protein</fullName>
    </submittedName>
</protein>
<name>A0A3P8A3B1_HAEPC</name>
<dbReference type="EMBL" id="UZAF01019314">
    <property type="protein sequence ID" value="VDO59098.1"/>
    <property type="molecule type" value="Genomic_DNA"/>
</dbReference>
<sequence>MSILTRRLIILVTRRRFRTLSRISWVLGSIGVFISYFDAYLELPISFSDMARLIASTASSSTSSITGVLFRMHCDSSFQTTALVRLVRRFFRPTTRLVATSMATLIRPPLMTSTTGRFFTSFYGRHIFTPCIRS</sequence>
<evidence type="ECO:0000313" key="3">
    <source>
        <dbReference type="Proteomes" id="UP000268014"/>
    </source>
</evidence>
<dbReference type="AlphaFoldDB" id="A0A3P8A3B1"/>
<keyword evidence="1" id="KW-1133">Transmembrane helix</keyword>
<evidence type="ECO:0000256" key="1">
    <source>
        <dbReference type="SAM" id="Phobius"/>
    </source>
</evidence>
<keyword evidence="1" id="KW-0472">Membrane</keyword>
<keyword evidence="1" id="KW-0812">Transmembrane</keyword>
<gene>
    <name evidence="2" type="ORF">HPLM_LOCUS16197</name>
</gene>
<dbReference type="Proteomes" id="UP000268014">
    <property type="component" value="Unassembled WGS sequence"/>
</dbReference>